<dbReference type="Pfam" id="PF00313">
    <property type="entry name" value="CSD"/>
    <property type="match status" value="1"/>
</dbReference>
<evidence type="ECO:0000256" key="1">
    <source>
        <dbReference type="ARBA" id="ARBA00004496"/>
    </source>
</evidence>
<evidence type="ECO:0000313" key="12">
    <source>
        <dbReference type="Proteomes" id="UP000305526"/>
    </source>
</evidence>
<sequence>MSKLTGSVKWFNSTKGFGFITPSNGGKDLFVHFSGIVGDNYRTLEEGARVEFNVQDSQRGPAAVDVVVL</sequence>
<gene>
    <name evidence="9" type="ORF">EDC16_11510</name>
    <name evidence="10" type="ORF">FHQ21_08575</name>
</gene>
<reference evidence="9 11" key="1">
    <citation type="submission" date="2019-03" db="EMBL/GenBank/DDBJ databases">
        <title>Genomic Encyclopedia of Type Strains, Phase IV (KMG-IV): sequencing the most valuable type-strain genomes for metagenomic binning, comparative biology and taxonomic classification.</title>
        <authorList>
            <person name="Goeker M."/>
        </authorList>
    </citation>
    <scope>NUCLEOTIDE SEQUENCE [LARGE SCALE GENOMIC DNA]</scope>
    <source>
        <strain evidence="9 11">DSM 28140</strain>
    </source>
</reference>
<proteinExistence type="predicted"/>
<dbReference type="SUPFAM" id="SSF50249">
    <property type="entry name" value="Nucleic acid-binding proteins"/>
    <property type="match status" value="1"/>
</dbReference>
<dbReference type="PROSITE" id="PS00352">
    <property type="entry name" value="CSD_1"/>
    <property type="match status" value="1"/>
</dbReference>
<dbReference type="PRINTS" id="PR00050">
    <property type="entry name" value="COLDSHOCK"/>
</dbReference>
<dbReference type="InterPro" id="IPR011129">
    <property type="entry name" value="CSD"/>
</dbReference>
<dbReference type="PIRSF" id="PIRSF002599">
    <property type="entry name" value="Cold_shock_A"/>
    <property type="match status" value="1"/>
</dbReference>
<keyword evidence="5" id="KW-0010">Activator</keyword>
<keyword evidence="4 9" id="KW-0238">DNA-binding</keyword>
<protein>
    <submittedName>
        <fullName evidence="10">Cold shock domain-containing protein</fullName>
    </submittedName>
    <submittedName>
        <fullName evidence="9">Putative cold-shock DNA-binding protein</fullName>
    </submittedName>
</protein>
<evidence type="ECO:0000259" key="8">
    <source>
        <dbReference type="PROSITE" id="PS51857"/>
    </source>
</evidence>
<evidence type="ECO:0000256" key="5">
    <source>
        <dbReference type="ARBA" id="ARBA00023159"/>
    </source>
</evidence>
<keyword evidence="12" id="KW-1185">Reference proteome</keyword>
<dbReference type="PANTHER" id="PTHR46565">
    <property type="entry name" value="COLD SHOCK DOMAIN PROTEIN 2"/>
    <property type="match status" value="1"/>
</dbReference>
<evidence type="ECO:0000256" key="7">
    <source>
        <dbReference type="RuleBase" id="RU000408"/>
    </source>
</evidence>
<evidence type="ECO:0000313" key="9">
    <source>
        <dbReference type="EMBL" id="TCV83331.1"/>
    </source>
</evidence>
<dbReference type="SMART" id="SM00357">
    <property type="entry name" value="CSP"/>
    <property type="match status" value="1"/>
</dbReference>
<reference evidence="10 12" key="2">
    <citation type="submission" date="2019-05" db="EMBL/GenBank/DDBJ databases">
        <title>Pasteurellaceae isolates from reptiles.</title>
        <authorList>
            <person name="Bojesen A.M."/>
            <person name="Lund E."/>
        </authorList>
    </citation>
    <scope>NUCLEOTIDE SEQUENCE [LARGE SCALE GENOMIC DNA]</scope>
    <source>
        <strain evidence="10 12">ELNT2x</strain>
    </source>
</reference>
<dbReference type="PROSITE" id="PS51857">
    <property type="entry name" value="CSD_2"/>
    <property type="match status" value="1"/>
</dbReference>
<accession>A0A4R3XWV4</accession>
<dbReference type="EMBL" id="SMCP01000015">
    <property type="protein sequence ID" value="TCV83331.1"/>
    <property type="molecule type" value="Genomic_DNA"/>
</dbReference>
<dbReference type="Proteomes" id="UP000294619">
    <property type="component" value="Unassembled WGS sequence"/>
</dbReference>
<keyword evidence="6" id="KW-0804">Transcription</keyword>
<organism evidence="9 11">
    <name type="scientific">Testudinibacter aquarius</name>
    <dbReference type="NCBI Taxonomy" id="1524974"/>
    <lineage>
        <taxon>Bacteria</taxon>
        <taxon>Pseudomonadati</taxon>
        <taxon>Pseudomonadota</taxon>
        <taxon>Gammaproteobacteria</taxon>
        <taxon>Pasteurellales</taxon>
        <taxon>Pasteurellaceae</taxon>
        <taxon>Testudinibacter</taxon>
    </lineage>
</organism>
<evidence type="ECO:0000313" key="10">
    <source>
        <dbReference type="EMBL" id="TNG91208.1"/>
    </source>
</evidence>
<evidence type="ECO:0000256" key="2">
    <source>
        <dbReference type="ARBA" id="ARBA00022490"/>
    </source>
</evidence>
<comment type="caution">
    <text evidence="9">The sequence shown here is derived from an EMBL/GenBank/DDBJ whole genome shotgun (WGS) entry which is preliminary data.</text>
</comment>
<feature type="domain" description="CSD" evidence="8">
    <location>
        <begin position="3"/>
        <end position="68"/>
    </location>
</feature>
<keyword evidence="2" id="KW-0963">Cytoplasm</keyword>
<dbReference type="EMBL" id="VDGV01000073">
    <property type="protein sequence ID" value="TNG91208.1"/>
    <property type="molecule type" value="Genomic_DNA"/>
</dbReference>
<evidence type="ECO:0000313" key="11">
    <source>
        <dbReference type="Proteomes" id="UP000294619"/>
    </source>
</evidence>
<dbReference type="InterPro" id="IPR002059">
    <property type="entry name" value="CSP_DNA-bd"/>
</dbReference>
<dbReference type="Proteomes" id="UP000305526">
    <property type="component" value="Unassembled WGS sequence"/>
</dbReference>
<dbReference type="GO" id="GO:0003677">
    <property type="term" value="F:DNA binding"/>
    <property type="evidence" value="ECO:0007669"/>
    <property type="project" value="UniProtKB-KW"/>
</dbReference>
<dbReference type="InterPro" id="IPR019844">
    <property type="entry name" value="CSD_CS"/>
</dbReference>
<evidence type="ECO:0000256" key="4">
    <source>
        <dbReference type="ARBA" id="ARBA00023125"/>
    </source>
</evidence>
<dbReference type="CDD" id="cd04458">
    <property type="entry name" value="CSP_CDS"/>
    <property type="match status" value="1"/>
</dbReference>
<dbReference type="PANTHER" id="PTHR46565:SF20">
    <property type="entry name" value="COLD SHOCK DOMAIN-CONTAINING PROTEIN 4"/>
    <property type="match status" value="1"/>
</dbReference>
<comment type="subcellular location">
    <subcellularLocation>
        <location evidence="1 7">Cytoplasm</location>
    </subcellularLocation>
</comment>
<evidence type="ECO:0000256" key="6">
    <source>
        <dbReference type="ARBA" id="ARBA00023163"/>
    </source>
</evidence>
<keyword evidence="3" id="KW-0805">Transcription regulation</keyword>
<name>A0A4R3XWV4_9PAST</name>
<dbReference type="Gene3D" id="2.40.50.140">
    <property type="entry name" value="Nucleic acid-binding proteins"/>
    <property type="match status" value="1"/>
</dbReference>
<dbReference type="AlphaFoldDB" id="A0A4R3XWV4"/>
<dbReference type="InterPro" id="IPR012156">
    <property type="entry name" value="Cold_shock_CspA"/>
</dbReference>
<dbReference type="FunFam" id="2.40.50.140:FF:000006">
    <property type="entry name" value="Cold shock protein CspC"/>
    <property type="match status" value="1"/>
</dbReference>
<evidence type="ECO:0000256" key="3">
    <source>
        <dbReference type="ARBA" id="ARBA00023015"/>
    </source>
</evidence>
<dbReference type="RefSeq" id="WP_132968085.1">
    <property type="nucleotide sequence ID" value="NZ_LEKL01000002.1"/>
</dbReference>
<dbReference type="InterPro" id="IPR012340">
    <property type="entry name" value="NA-bd_OB-fold"/>
</dbReference>
<dbReference type="GO" id="GO:0005829">
    <property type="term" value="C:cytosol"/>
    <property type="evidence" value="ECO:0007669"/>
    <property type="project" value="UniProtKB-ARBA"/>
</dbReference>